<evidence type="ECO:0000256" key="3">
    <source>
        <dbReference type="ARBA" id="ARBA00038122"/>
    </source>
</evidence>
<evidence type="ECO:0000256" key="1">
    <source>
        <dbReference type="ARBA" id="ARBA00022737"/>
    </source>
</evidence>
<dbReference type="Gene3D" id="1.25.40.20">
    <property type="entry name" value="Ankyrin repeat-containing domain"/>
    <property type="match status" value="1"/>
</dbReference>
<evidence type="ECO:0000313" key="7">
    <source>
        <dbReference type="Proteomes" id="UP000034805"/>
    </source>
</evidence>
<evidence type="ECO:0000256" key="4">
    <source>
        <dbReference type="PROSITE-ProRule" id="PRU00023"/>
    </source>
</evidence>
<evidence type="ECO:0000313" key="6">
    <source>
        <dbReference type="EMBL" id="KPP57380.1"/>
    </source>
</evidence>
<dbReference type="SMART" id="SM00248">
    <property type="entry name" value="ANK"/>
    <property type="match status" value="2"/>
</dbReference>
<keyword evidence="1" id="KW-0677">Repeat</keyword>
<feature type="repeat" description="ANK" evidence="4">
    <location>
        <begin position="243"/>
        <end position="276"/>
    </location>
</feature>
<organism evidence="6 7">
    <name type="scientific">Scleropages formosus</name>
    <name type="common">Asian bonytongue</name>
    <name type="synonym">Osteoglossum formosum</name>
    <dbReference type="NCBI Taxonomy" id="113540"/>
    <lineage>
        <taxon>Eukaryota</taxon>
        <taxon>Metazoa</taxon>
        <taxon>Chordata</taxon>
        <taxon>Craniata</taxon>
        <taxon>Vertebrata</taxon>
        <taxon>Euteleostomi</taxon>
        <taxon>Actinopterygii</taxon>
        <taxon>Neopterygii</taxon>
        <taxon>Teleostei</taxon>
        <taxon>Osteoglossocephala</taxon>
        <taxon>Osteoglossomorpha</taxon>
        <taxon>Osteoglossiformes</taxon>
        <taxon>Osteoglossidae</taxon>
        <taxon>Scleropages</taxon>
    </lineage>
</organism>
<dbReference type="PROSITE" id="PS50088">
    <property type="entry name" value="ANK_REPEAT"/>
    <property type="match status" value="1"/>
</dbReference>
<dbReference type="EMBL" id="JARO02016638">
    <property type="protein sequence ID" value="KPP57380.1"/>
    <property type="molecule type" value="Genomic_DNA"/>
</dbReference>
<proteinExistence type="inferred from homology"/>
<comment type="caution">
    <text evidence="6">The sequence shown here is derived from an EMBL/GenBank/DDBJ whole genome shotgun (WGS) entry which is preliminary data.</text>
</comment>
<feature type="region of interest" description="Disordered" evidence="5">
    <location>
        <begin position="1"/>
        <end position="105"/>
    </location>
</feature>
<dbReference type="InterPro" id="IPR002110">
    <property type="entry name" value="Ankyrin_rpt"/>
</dbReference>
<accession>A0A0P7TIV4</accession>
<feature type="compositionally biased region" description="Basic and acidic residues" evidence="5">
    <location>
        <begin position="26"/>
        <end position="44"/>
    </location>
</feature>
<dbReference type="PANTHER" id="PTHR14491:SF8">
    <property type="entry name" value="ANKYRIN REPEAT DOMAIN-CONTAINING PROTEIN SOWAHD"/>
    <property type="match status" value="1"/>
</dbReference>
<dbReference type="SUPFAM" id="SSF48403">
    <property type="entry name" value="Ankyrin repeat"/>
    <property type="match status" value="1"/>
</dbReference>
<comment type="similarity">
    <text evidence="3">Belongs to the SOWAH family.</text>
</comment>
<dbReference type="InterPro" id="IPR036770">
    <property type="entry name" value="Ankyrin_rpt-contain_sf"/>
</dbReference>
<sequence length="372" mass="39392">MCDVPEKSGDPGVRSNPRRGGLDTGDDPRCDTAAGDAKDPKDPRLSALGSDAGPSERWSRAAARVLPAGSLVAPPRRARLQRQQEVSDPSGGGGASLKLSGEAAEKGSLTSAMRKRYLKELLLLNNTFRSAFGSMMILQGSGCADGPAEEEEEGGSGGAGGSLLWALDPTEHAWMLSAPDGNYETIAEYLCEDFSLLTRKDFISGFTVLHWLAKYGRDETLVKVLRLAESRGSPVDVNLKGSGGLTPLHVAAMHGQHMVLKILVGAFGADVDVMDYSGRRAWQYLRGGASLEMKELLGACECLAKAVGGQNANNNSSCSACQPAAEAPGVREHVDPPPRTDERGRFGSFKRLFAPLLSFGNLGSRSSVHAHS</sequence>
<evidence type="ECO:0000256" key="5">
    <source>
        <dbReference type="SAM" id="MobiDB-lite"/>
    </source>
</evidence>
<name>A0A0P7TIV4_SCLFO</name>
<evidence type="ECO:0000256" key="2">
    <source>
        <dbReference type="ARBA" id="ARBA00023043"/>
    </source>
</evidence>
<dbReference type="STRING" id="113540.ENSSFOP00015070723"/>
<feature type="region of interest" description="Disordered" evidence="5">
    <location>
        <begin position="315"/>
        <end position="345"/>
    </location>
</feature>
<feature type="region of interest" description="Disordered" evidence="5">
    <location>
        <begin position="142"/>
        <end position="161"/>
    </location>
</feature>
<dbReference type="Pfam" id="PF12796">
    <property type="entry name" value="Ank_2"/>
    <property type="match status" value="1"/>
</dbReference>
<feature type="compositionally biased region" description="Basic and acidic residues" evidence="5">
    <location>
        <begin position="329"/>
        <end position="345"/>
    </location>
</feature>
<dbReference type="PROSITE" id="PS50297">
    <property type="entry name" value="ANK_REP_REGION"/>
    <property type="match status" value="1"/>
</dbReference>
<feature type="compositionally biased region" description="Low complexity" evidence="5">
    <location>
        <begin position="315"/>
        <end position="325"/>
    </location>
</feature>
<gene>
    <name evidence="6" type="ORF">Z043_124905</name>
</gene>
<keyword evidence="2 4" id="KW-0040">ANK repeat</keyword>
<reference evidence="6 7" key="1">
    <citation type="submission" date="2015-08" db="EMBL/GenBank/DDBJ databases">
        <title>The genome of the Asian arowana (Scleropages formosus).</title>
        <authorList>
            <person name="Tan M.H."/>
            <person name="Gan H.M."/>
            <person name="Croft L.J."/>
            <person name="Austin C.M."/>
        </authorList>
    </citation>
    <scope>NUCLEOTIDE SEQUENCE [LARGE SCALE GENOMIC DNA]</scope>
    <source>
        <strain evidence="6">Aro1</strain>
    </source>
</reference>
<dbReference type="AlphaFoldDB" id="A0A0P7TIV4"/>
<dbReference type="PANTHER" id="PTHR14491">
    <property type="entry name" value="SOSONDOWAH, ISOFORM G"/>
    <property type="match status" value="1"/>
</dbReference>
<dbReference type="Proteomes" id="UP000034805">
    <property type="component" value="Unassembled WGS sequence"/>
</dbReference>
<protein>
    <submittedName>
        <fullName evidence="6">Ankyrin repeat domain-containing protein SOWAHD-like</fullName>
    </submittedName>
</protein>